<evidence type="ECO:0000259" key="3">
    <source>
        <dbReference type="Pfam" id="PF13884"/>
    </source>
</evidence>
<dbReference type="InterPro" id="IPR030392">
    <property type="entry name" value="S74_ICA"/>
</dbReference>
<dbReference type="Pfam" id="PF13884">
    <property type="entry name" value="Peptidase_S74"/>
    <property type="match status" value="1"/>
</dbReference>
<comment type="subcellular location">
    <subcellularLocation>
        <location evidence="1">Virion</location>
    </subcellularLocation>
</comment>
<dbReference type="EMBL" id="LR796367">
    <property type="protein sequence ID" value="CAB4139853.1"/>
    <property type="molecule type" value="Genomic_DNA"/>
</dbReference>
<keyword evidence="2" id="KW-1227">Viral tail protein</keyword>
<proteinExistence type="predicted"/>
<evidence type="ECO:0000256" key="2">
    <source>
        <dbReference type="ARBA" id="ARBA00022732"/>
    </source>
</evidence>
<evidence type="ECO:0000313" key="4">
    <source>
        <dbReference type="EMBL" id="CAB4139853.1"/>
    </source>
</evidence>
<evidence type="ECO:0000256" key="1">
    <source>
        <dbReference type="ARBA" id="ARBA00004328"/>
    </source>
</evidence>
<name>A0A6J5M2R2_9CAUD</name>
<sequence>MGKSAAKAPKAPDPAIAARAQGAANVDAAVASGLMNMVNQQTPYGNLQYTQSGTQTVGSGNDAREVPIYSATTTLSPAEQRQLDLNNQINEQALTFGQKQLGSVESALQNPMSFDGLPNINRDTSADRQRIEDTVYRRMTGRLDDRFGRDQAGMENKLANQGIAQGSEAWQNAQKDFSYGKNDAYQGAADQAILAGGQEQNRLFGLDLQGRQQGIQERSLQRSQPVNELATMLGFGGGVQSPQFTNTGGGGSVAPVDYIGLMNNQYNAQMNNYNARLGQQQANMNGLFGLAGSLGSAAIMSDIRTKENIEQVGTLENGLPIYSYNYIGGEEIHIGVMAQEVQETTPEAVQDIDGFLHVNYAKVMQ</sequence>
<keyword evidence="2" id="KW-0946">Virion</keyword>
<protein>
    <submittedName>
        <fullName evidence="4">Intramolecular chaperone auto-processing domain containing protein</fullName>
    </submittedName>
</protein>
<feature type="domain" description="Peptidase S74" evidence="3">
    <location>
        <begin position="301"/>
        <end position="349"/>
    </location>
</feature>
<organism evidence="4">
    <name type="scientific">uncultured Caudovirales phage</name>
    <dbReference type="NCBI Taxonomy" id="2100421"/>
    <lineage>
        <taxon>Viruses</taxon>
        <taxon>Duplodnaviria</taxon>
        <taxon>Heunggongvirae</taxon>
        <taxon>Uroviricota</taxon>
        <taxon>Caudoviricetes</taxon>
        <taxon>Peduoviridae</taxon>
        <taxon>Maltschvirus</taxon>
        <taxon>Maltschvirus maltsch</taxon>
    </lineage>
</organism>
<dbReference type="GO" id="GO:0098015">
    <property type="term" value="C:virus tail"/>
    <property type="evidence" value="ECO:0007669"/>
    <property type="project" value="UniProtKB-KW"/>
</dbReference>
<accession>A0A6J5M2R2</accession>
<gene>
    <name evidence="4" type="ORF">UFOVP353_58</name>
</gene>
<reference evidence="4" key="1">
    <citation type="submission" date="2020-04" db="EMBL/GenBank/DDBJ databases">
        <authorList>
            <person name="Chiriac C."/>
            <person name="Salcher M."/>
            <person name="Ghai R."/>
            <person name="Kavagutti S V."/>
        </authorList>
    </citation>
    <scope>NUCLEOTIDE SEQUENCE</scope>
</reference>